<dbReference type="EMBL" id="CACRYJ010000036">
    <property type="protein sequence ID" value="VZO37690.1"/>
    <property type="molecule type" value="Genomic_DNA"/>
</dbReference>
<sequence>MAGQWGGRLADPSEPSLVGGGPMRLTGRGWAVLISTAMLLGFGLWARYPGLVGLGAVLAVALMCALVTVLVPAPLRIRRRVRPPRVARLEECSATVEVTNASTWLAQSVTGHDLVGGRRTPFVLPRMAPGATVSTDVPIPTTHRGVIDFGPLTLHRFSFLDLIEVGQEHGDSASVLVEPRILDALGLPAGARRGHIGADERIAHGGTDLVGLREYVAGDDLRRLHWATSARRATLMVREDADPSAPHLTVLLDDRADSYVASDGEDFEDAVDVAASLLAAAAGVESPARIVTLSAGLDEQLPAPAPATGPAGLDPHVLGALARLETSDGEHSAGLFAGSPDVLAVITGPRSDLGDLLLTASGAPSGAVLVVDRRPEALVSAQQGVLVLRGPRAEELVHGWRTAVAR</sequence>
<proteinExistence type="predicted"/>
<evidence type="ECO:0000256" key="1">
    <source>
        <dbReference type="SAM" id="Phobius"/>
    </source>
</evidence>
<reference evidence="3 4" key="1">
    <citation type="submission" date="2019-11" db="EMBL/GenBank/DDBJ databases">
        <authorList>
            <person name="Criscuolo A."/>
        </authorList>
    </citation>
    <scope>NUCLEOTIDE SEQUENCE [LARGE SCALE GENOMIC DNA]</scope>
    <source>
        <strain evidence="3">CIP111667</strain>
    </source>
</reference>
<dbReference type="InterPro" id="IPR002881">
    <property type="entry name" value="DUF58"/>
</dbReference>
<protein>
    <recommendedName>
        <fullName evidence="2">DUF58 domain-containing protein</fullName>
    </recommendedName>
</protein>
<evidence type="ECO:0000313" key="4">
    <source>
        <dbReference type="Proteomes" id="UP000419743"/>
    </source>
</evidence>
<evidence type="ECO:0000259" key="2">
    <source>
        <dbReference type="Pfam" id="PF01882"/>
    </source>
</evidence>
<keyword evidence="4" id="KW-1185">Reference proteome</keyword>
<dbReference type="Pfam" id="PF01882">
    <property type="entry name" value="DUF58"/>
    <property type="match status" value="1"/>
</dbReference>
<name>A0A7M4DKK0_9MICO</name>
<feature type="transmembrane region" description="Helical" evidence="1">
    <location>
        <begin position="30"/>
        <end position="48"/>
    </location>
</feature>
<dbReference type="PANTHER" id="PTHR34351">
    <property type="entry name" value="SLR1927 PROTEIN-RELATED"/>
    <property type="match status" value="1"/>
</dbReference>
<gene>
    <name evidence="3" type="ORF">HALOF300_02663</name>
</gene>
<accession>A0A7M4DKK0</accession>
<keyword evidence="1" id="KW-0812">Transmembrane</keyword>
<organism evidence="3 4">
    <name type="scientific">Occultella aeris</name>
    <dbReference type="NCBI Taxonomy" id="2761496"/>
    <lineage>
        <taxon>Bacteria</taxon>
        <taxon>Bacillati</taxon>
        <taxon>Actinomycetota</taxon>
        <taxon>Actinomycetes</taxon>
        <taxon>Micrococcales</taxon>
        <taxon>Ruaniaceae</taxon>
        <taxon>Occultella</taxon>
    </lineage>
</organism>
<comment type="caution">
    <text evidence="3">The sequence shown here is derived from an EMBL/GenBank/DDBJ whole genome shotgun (WGS) entry which is preliminary data.</text>
</comment>
<evidence type="ECO:0000313" key="3">
    <source>
        <dbReference type="EMBL" id="VZO37690.1"/>
    </source>
</evidence>
<dbReference type="AlphaFoldDB" id="A0A7M4DKK0"/>
<keyword evidence="1" id="KW-0472">Membrane</keyword>
<dbReference type="PANTHER" id="PTHR34351:SF1">
    <property type="entry name" value="SLR1927 PROTEIN"/>
    <property type="match status" value="1"/>
</dbReference>
<keyword evidence="1" id="KW-1133">Transmembrane helix</keyword>
<dbReference type="Proteomes" id="UP000419743">
    <property type="component" value="Unassembled WGS sequence"/>
</dbReference>
<feature type="domain" description="DUF58" evidence="2">
    <location>
        <begin position="212"/>
        <end position="283"/>
    </location>
</feature>
<feature type="transmembrane region" description="Helical" evidence="1">
    <location>
        <begin position="54"/>
        <end position="75"/>
    </location>
</feature>